<organism evidence="8">
    <name type="scientific">Pleurostomum flabellatum</name>
    <dbReference type="NCBI Taxonomy" id="405751"/>
    <lineage>
        <taxon>Eukaryota</taxon>
        <taxon>Discoba</taxon>
        <taxon>Heterolobosea</taxon>
        <taxon>Tulamoebidae</taxon>
        <taxon>Pleurostomum</taxon>
    </lineage>
</organism>
<keyword evidence="7 8" id="KW-0496">Mitochondrion</keyword>
<dbReference type="GeneID" id="63660958"/>
<reference evidence="8" key="1">
    <citation type="journal article" date="2021" name="Genome Biol.">
        <title>Evolutionary history of mitochondrial genomes in Discoba, including the extreme halophile Pleurostomum flabellatum (Heterolobosea).</title>
        <authorList>
            <person name="Ettahi K."/>
            <person name="Lhee D.H."/>
            <person name="Sung J.Y."/>
            <person name="Simpson A.G.B."/>
            <person name="Park J.S."/>
            <person name="Yoon H.S."/>
        </authorList>
    </citation>
    <scope>NUCLEOTIDE SEQUENCE</scope>
</reference>
<keyword evidence="3 7" id="KW-0813">Transport</keyword>
<keyword evidence="7" id="KW-0520">NAD</keyword>
<evidence type="ECO:0000313" key="8">
    <source>
        <dbReference type="EMBL" id="QPL15633.1"/>
    </source>
</evidence>
<dbReference type="GO" id="GO:0008137">
    <property type="term" value="F:NADH dehydrogenase (ubiquinone) activity"/>
    <property type="evidence" value="ECO:0007669"/>
    <property type="project" value="UniProtKB-EC"/>
</dbReference>
<geneLocation type="mitochondrion" evidence="8"/>
<dbReference type="Gene3D" id="1.10.287.3510">
    <property type="match status" value="1"/>
</dbReference>
<keyword evidence="7" id="KW-0999">Mitochondrion inner membrane</keyword>
<dbReference type="PANTHER" id="PTHR11434:SF16">
    <property type="entry name" value="NADH-UBIQUINONE OXIDOREDUCTASE CHAIN 4L"/>
    <property type="match status" value="1"/>
</dbReference>
<name>A0A7T0M440_9EUKA</name>
<dbReference type="EMBL" id="MT843578">
    <property type="protein sequence ID" value="QPL15633.1"/>
    <property type="molecule type" value="Genomic_DNA"/>
</dbReference>
<sequence length="87" mass="9732">MIFHLVVPMFIILIGILGLLLSRKNILLIIMSLEILLLCVNYNFILFSQIIDDVMGQVISLLIICVAASESALGLAIIILFYKKINQ</sequence>
<dbReference type="NCBIfam" id="NF004320">
    <property type="entry name" value="PRK05715.1-2"/>
    <property type="match status" value="1"/>
</dbReference>
<dbReference type="PANTHER" id="PTHR11434">
    <property type="entry name" value="NADH-UBIQUINONE OXIDOREDUCTASE SUBUNIT ND4L"/>
    <property type="match status" value="1"/>
</dbReference>
<dbReference type="GO" id="GO:0042773">
    <property type="term" value="P:ATP synthesis coupled electron transport"/>
    <property type="evidence" value="ECO:0007669"/>
    <property type="project" value="UniProtKB-UniRule"/>
</dbReference>
<accession>A0A7T0M440</accession>
<comment type="function">
    <text evidence="7">Core subunit of the mitochondrial membrane respiratory chain NADH dehydrogenase (Complex I) which catalyzes electron transfer from NADH through the respiratory chain, using ubiquinone as an electron acceptor.</text>
</comment>
<keyword evidence="6 7" id="KW-0472">Membrane</keyword>
<evidence type="ECO:0000256" key="1">
    <source>
        <dbReference type="ARBA" id="ARBA00004141"/>
    </source>
</evidence>
<evidence type="ECO:0000256" key="5">
    <source>
        <dbReference type="ARBA" id="ARBA00022989"/>
    </source>
</evidence>
<feature type="transmembrane region" description="Helical" evidence="7">
    <location>
        <begin position="57"/>
        <end position="82"/>
    </location>
</feature>
<keyword evidence="4 7" id="KW-0812">Transmembrane</keyword>
<keyword evidence="7" id="KW-0679">Respiratory chain</keyword>
<dbReference type="Pfam" id="PF00420">
    <property type="entry name" value="Oxidored_q2"/>
    <property type="match status" value="1"/>
</dbReference>
<proteinExistence type="inferred from homology"/>
<dbReference type="InterPro" id="IPR001133">
    <property type="entry name" value="NADH_UbQ_OxRdtase_chain4L/K"/>
</dbReference>
<dbReference type="GO" id="GO:0005743">
    <property type="term" value="C:mitochondrial inner membrane"/>
    <property type="evidence" value="ECO:0007669"/>
    <property type="project" value="UniProtKB-SubCell"/>
</dbReference>
<dbReference type="GO" id="GO:0016651">
    <property type="term" value="F:oxidoreductase activity, acting on NAD(P)H"/>
    <property type="evidence" value="ECO:0007669"/>
    <property type="project" value="InterPro"/>
</dbReference>
<gene>
    <name evidence="8" type="primary">nad4L</name>
</gene>
<evidence type="ECO:0000256" key="4">
    <source>
        <dbReference type="ARBA" id="ARBA00022692"/>
    </source>
</evidence>
<evidence type="ECO:0000256" key="6">
    <source>
        <dbReference type="ARBA" id="ARBA00023136"/>
    </source>
</evidence>
<keyword evidence="7" id="KW-1278">Translocase</keyword>
<feature type="transmembrane region" description="Helical" evidence="7">
    <location>
        <begin position="6"/>
        <end position="22"/>
    </location>
</feature>
<comment type="subcellular location">
    <subcellularLocation>
        <location evidence="1">Membrane</location>
        <topology evidence="1">Multi-pass membrane protein</topology>
    </subcellularLocation>
    <subcellularLocation>
        <location evidence="7">Mitochondrion inner membrane</location>
        <topology evidence="7">Multi-pass membrane protein</topology>
    </subcellularLocation>
</comment>
<evidence type="ECO:0000256" key="3">
    <source>
        <dbReference type="ARBA" id="ARBA00022448"/>
    </source>
</evidence>
<comment type="catalytic activity">
    <reaction evidence="7">
        <text>a ubiquinone + NADH + 5 H(+)(in) = a ubiquinol + NAD(+) + 4 H(+)(out)</text>
        <dbReference type="Rhea" id="RHEA:29091"/>
        <dbReference type="Rhea" id="RHEA-COMP:9565"/>
        <dbReference type="Rhea" id="RHEA-COMP:9566"/>
        <dbReference type="ChEBI" id="CHEBI:15378"/>
        <dbReference type="ChEBI" id="CHEBI:16389"/>
        <dbReference type="ChEBI" id="CHEBI:17976"/>
        <dbReference type="ChEBI" id="CHEBI:57540"/>
        <dbReference type="ChEBI" id="CHEBI:57945"/>
        <dbReference type="EC" id="7.1.1.2"/>
    </reaction>
</comment>
<dbReference type="InterPro" id="IPR039428">
    <property type="entry name" value="NUOK/Mnh_C1-like"/>
</dbReference>
<evidence type="ECO:0000256" key="7">
    <source>
        <dbReference type="RuleBase" id="RU004419"/>
    </source>
</evidence>
<dbReference type="RefSeq" id="YP_010049256.1">
    <property type="nucleotide sequence ID" value="NC_054363.1"/>
</dbReference>
<comment type="similarity">
    <text evidence="2 7">Belongs to the complex I subunit 4L family.</text>
</comment>
<dbReference type="EC" id="7.1.1.2" evidence="7"/>
<dbReference type="AlphaFoldDB" id="A0A7T0M440"/>
<keyword evidence="7" id="KW-0830">Ubiquinone</keyword>
<feature type="transmembrane region" description="Helical" evidence="7">
    <location>
        <begin position="29"/>
        <end position="51"/>
    </location>
</feature>
<dbReference type="GO" id="GO:0030964">
    <property type="term" value="C:NADH dehydrogenase complex"/>
    <property type="evidence" value="ECO:0007669"/>
    <property type="project" value="TreeGrafter"/>
</dbReference>
<keyword evidence="5 7" id="KW-1133">Transmembrane helix</keyword>
<evidence type="ECO:0000256" key="2">
    <source>
        <dbReference type="ARBA" id="ARBA00010519"/>
    </source>
</evidence>
<keyword evidence="7" id="KW-0249">Electron transport</keyword>
<protein>
    <recommendedName>
        <fullName evidence="7">NADH-ubiquinone oxidoreductase chain 4L</fullName>
        <ecNumber evidence="7">7.1.1.2</ecNumber>
    </recommendedName>
</protein>